<dbReference type="Pfam" id="PF22117">
    <property type="entry name" value="Fer4_Nqo3"/>
    <property type="match status" value="1"/>
</dbReference>
<dbReference type="Pfam" id="PF13510">
    <property type="entry name" value="Fer2_4"/>
    <property type="match status" value="1"/>
</dbReference>
<evidence type="ECO:0000256" key="7">
    <source>
        <dbReference type="ARBA" id="ARBA00023014"/>
    </source>
</evidence>
<keyword evidence="8 10" id="KW-0520">NAD</keyword>
<keyword evidence="4 10" id="KW-0479">Metal-binding</keyword>
<evidence type="ECO:0000256" key="6">
    <source>
        <dbReference type="ARBA" id="ARBA00023004"/>
    </source>
</evidence>
<evidence type="ECO:0000256" key="10">
    <source>
        <dbReference type="RuleBase" id="RU003525"/>
    </source>
</evidence>
<dbReference type="EMBL" id="BSUJ01000001">
    <property type="protein sequence ID" value="GMA18242.1"/>
    <property type="molecule type" value="Genomic_DNA"/>
</dbReference>
<evidence type="ECO:0000256" key="9">
    <source>
        <dbReference type="ARBA" id="ARBA00047712"/>
    </source>
</evidence>
<dbReference type="NCBIfam" id="NF005895">
    <property type="entry name" value="PRK07860.1"/>
    <property type="match status" value="1"/>
</dbReference>
<keyword evidence="10" id="KW-0001">2Fe-2S</keyword>
<dbReference type="PROSITE" id="PS51839">
    <property type="entry name" value="4FE4S_HC3"/>
    <property type="match status" value="1"/>
</dbReference>
<dbReference type="InterPro" id="IPR006963">
    <property type="entry name" value="Mopterin_OxRdtase_4Fe-4S_dom"/>
</dbReference>
<dbReference type="InterPro" id="IPR010228">
    <property type="entry name" value="NADH_UbQ_OxRdtase_Gsu"/>
</dbReference>
<sequence>MTATTNATSKAPSAADLVEVTIDGVVVKVPKGTMIIRAAEQIGIQVPRFCDHPLLDPVGACRQCLVEVAMPGKDGSLSWMPKPQPACAMAVGPGMHVKTQQSSAVADKAQHGVMELLLINHPLDCPVCDKGGECPLQNQAMSNGRVATRFTDVKRTYAKPVNISTEVLLDRERCILCQRCTRFSEQIAGDPFISLTERGAVSQIGIYQHAEFQSYFSGNTVQICPVGALTGAAYRFRSRPFDLVSTPSTCEHCASGCSLRTDHRRGVVLRRLAGNDPEVNEEWSCDKGRWAFMYATTPTRVRMPLVRKDGELVVASWPEALAAATAGLEAAAGRAGVLVGGRVSAQDSYAYAKFARTVLHTNSVDFRARPHSAEEAAFLAEHVATTAPGYGGVTYTDLEQAGTVVLAGFEPEDESPIVFLRLRKAARKSGTTVYAIAPFASAGTTKMRGTVLPCLPGEEAAALRGLAAGTGDFEQAAAGLKEGGVILVGERLVSSPGGFQAAVEAAQATGARLAWVPRRAGERAALETGALPTVYPGGRPIDASTAAELAALWQVDRLPTEPGLDTSAMLRAASSGELAALVVGGVELADLPDQRTARAGLERAFVVSLETHESPIAGIADVVLPVASFSEKAGAFVDWEGRIRPFELALDSELMSDYRVLDLLASELGEFLGTRSVRQVDAEMTRVGPYQGRAAQPARPRGLPRPPAPTTGTPTGPARRSTSRPAGSGSPPGAS</sequence>
<evidence type="ECO:0000259" key="13">
    <source>
        <dbReference type="PROSITE" id="PS51669"/>
    </source>
</evidence>
<feature type="domain" description="2Fe-2S ferredoxin-type" evidence="12">
    <location>
        <begin position="16"/>
        <end position="103"/>
    </location>
</feature>
<gene>
    <name evidence="15" type="primary">nuoG</name>
    <name evidence="15" type="ORF">GCM10025862_02630</name>
</gene>
<dbReference type="Gene3D" id="3.40.50.740">
    <property type="match status" value="2"/>
</dbReference>
<dbReference type="Gene3D" id="3.30.70.20">
    <property type="match status" value="1"/>
</dbReference>
<dbReference type="Proteomes" id="UP001157109">
    <property type="component" value="Unassembled WGS sequence"/>
</dbReference>
<keyword evidence="7 10" id="KW-0411">Iron-sulfur</keyword>
<accession>A0ABQ6HJN6</accession>
<feature type="region of interest" description="Disordered" evidence="11">
    <location>
        <begin position="688"/>
        <end position="735"/>
    </location>
</feature>
<keyword evidence="16" id="KW-1185">Reference proteome</keyword>
<dbReference type="SMART" id="SM00929">
    <property type="entry name" value="NADH-G_4Fe-4S_3"/>
    <property type="match status" value="1"/>
</dbReference>
<dbReference type="InterPro" id="IPR019574">
    <property type="entry name" value="NADH_UbQ_OxRdtase_Gsu_4Fe4S-bd"/>
</dbReference>
<comment type="function">
    <text evidence="10">NDH-1 shuttles electrons from NADH, via FMN and iron-sulfur (Fe-S) centers, to quinones in the respiratory chain. Couples the redox reaction to proton translocation (for every two electrons transferred, four hydrogen ions are translocated across the cytoplasmic membrane), and thus conserves the redox energy in a proton gradient.</text>
</comment>
<dbReference type="SMART" id="SM00926">
    <property type="entry name" value="Molybdop_Fe4S4"/>
    <property type="match status" value="1"/>
</dbReference>
<feature type="domain" description="4Fe-4S Mo/W bis-MGD-type" evidence="13">
    <location>
        <begin position="243"/>
        <end position="299"/>
    </location>
</feature>
<dbReference type="Pfam" id="PF00384">
    <property type="entry name" value="Molybdopterin"/>
    <property type="match status" value="1"/>
</dbReference>
<proteinExistence type="inferred from homology"/>
<dbReference type="Pfam" id="PF10588">
    <property type="entry name" value="NADH-G_4Fe-4S_3"/>
    <property type="match status" value="1"/>
</dbReference>
<dbReference type="PROSITE" id="PS00642">
    <property type="entry name" value="COMPLEX1_75K_2"/>
    <property type="match status" value="1"/>
</dbReference>
<evidence type="ECO:0000313" key="15">
    <source>
        <dbReference type="EMBL" id="GMA18242.1"/>
    </source>
</evidence>
<dbReference type="Gene3D" id="3.10.20.740">
    <property type="match status" value="1"/>
</dbReference>
<dbReference type="InterPro" id="IPR054351">
    <property type="entry name" value="NADH_UbQ_OxRdtase_ferredoxin"/>
</dbReference>
<evidence type="ECO:0000256" key="2">
    <source>
        <dbReference type="ARBA" id="ARBA00005404"/>
    </source>
</evidence>
<dbReference type="Gene3D" id="2.20.25.90">
    <property type="entry name" value="ADC-like domains"/>
    <property type="match status" value="1"/>
</dbReference>
<evidence type="ECO:0000256" key="4">
    <source>
        <dbReference type="ARBA" id="ARBA00022723"/>
    </source>
</evidence>
<protein>
    <recommendedName>
        <fullName evidence="10">NADH-quinone oxidoreductase</fullName>
        <ecNumber evidence="10">7.1.1.-</ecNumber>
    </recommendedName>
</protein>
<dbReference type="InterPro" id="IPR036010">
    <property type="entry name" value="2Fe-2S_ferredoxin-like_sf"/>
</dbReference>
<dbReference type="PROSITE" id="PS51085">
    <property type="entry name" value="2FE2S_FER_2"/>
    <property type="match status" value="1"/>
</dbReference>
<evidence type="ECO:0000256" key="11">
    <source>
        <dbReference type="SAM" id="MobiDB-lite"/>
    </source>
</evidence>
<keyword evidence="3 10" id="KW-0004">4Fe-4S</keyword>
<keyword evidence="6 10" id="KW-0408">Iron</keyword>
<keyword evidence="10" id="KW-0874">Quinone</keyword>
<evidence type="ECO:0000259" key="12">
    <source>
        <dbReference type="PROSITE" id="PS51085"/>
    </source>
</evidence>
<evidence type="ECO:0000256" key="8">
    <source>
        <dbReference type="ARBA" id="ARBA00023027"/>
    </source>
</evidence>
<dbReference type="InterPro" id="IPR001041">
    <property type="entry name" value="2Fe-2S_ferredoxin-type"/>
</dbReference>
<dbReference type="InterPro" id="IPR050123">
    <property type="entry name" value="Prok_molybdopt-oxidoreductase"/>
</dbReference>
<dbReference type="Gene3D" id="3.40.228.10">
    <property type="entry name" value="Dimethylsulfoxide Reductase, domain 2"/>
    <property type="match status" value="1"/>
</dbReference>
<reference evidence="16" key="1">
    <citation type="journal article" date="2019" name="Int. J. Syst. Evol. Microbiol.">
        <title>The Global Catalogue of Microorganisms (GCM) 10K type strain sequencing project: providing services to taxonomists for standard genome sequencing and annotation.</title>
        <authorList>
            <consortium name="The Broad Institute Genomics Platform"/>
            <consortium name="The Broad Institute Genome Sequencing Center for Infectious Disease"/>
            <person name="Wu L."/>
            <person name="Ma J."/>
        </authorList>
    </citation>
    <scope>NUCLEOTIDE SEQUENCE [LARGE SCALE GENOMIC DNA]</scope>
    <source>
        <strain evidence="16">NBRC 105830</strain>
    </source>
</reference>
<dbReference type="EC" id="7.1.1.-" evidence="10"/>
<name>A0ABQ6HJN6_9MICO</name>
<dbReference type="PROSITE" id="PS00641">
    <property type="entry name" value="COMPLEX1_75K_1"/>
    <property type="match status" value="1"/>
</dbReference>
<feature type="compositionally biased region" description="Low complexity" evidence="11">
    <location>
        <begin position="692"/>
        <end position="701"/>
    </location>
</feature>
<evidence type="ECO:0000313" key="16">
    <source>
        <dbReference type="Proteomes" id="UP001157109"/>
    </source>
</evidence>
<dbReference type="NCBIfam" id="TIGR01973">
    <property type="entry name" value="NuoG"/>
    <property type="match status" value="1"/>
</dbReference>
<evidence type="ECO:0000256" key="3">
    <source>
        <dbReference type="ARBA" id="ARBA00022485"/>
    </source>
</evidence>
<comment type="caution">
    <text evidence="15">The sequence shown here is derived from an EMBL/GenBank/DDBJ whole genome shotgun (WGS) entry which is preliminary data.</text>
</comment>
<comment type="catalytic activity">
    <reaction evidence="9 10">
        <text>a quinone + NADH + 5 H(+)(in) = a quinol + NAD(+) + 4 H(+)(out)</text>
        <dbReference type="Rhea" id="RHEA:57888"/>
        <dbReference type="ChEBI" id="CHEBI:15378"/>
        <dbReference type="ChEBI" id="CHEBI:24646"/>
        <dbReference type="ChEBI" id="CHEBI:57540"/>
        <dbReference type="ChEBI" id="CHEBI:57945"/>
        <dbReference type="ChEBI" id="CHEBI:132124"/>
    </reaction>
</comment>
<feature type="compositionally biased region" description="Low complexity" evidence="11">
    <location>
        <begin position="710"/>
        <end position="720"/>
    </location>
</feature>
<dbReference type="SUPFAM" id="SSF54292">
    <property type="entry name" value="2Fe-2S ferredoxin-like"/>
    <property type="match status" value="1"/>
</dbReference>
<dbReference type="PANTHER" id="PTHR43105">
    <property type="entry name" value="RESPIRATORY NITRATE REDUCTASE"/>
    <property type="match status" value="1"/>
</dbReference>
<dbReference type="PROSITE" id="PS51669">
    <property type="entry name" value="4FE4S_MOW_BIS_MGD"/>
    <property type="match status" value="1"/>
</dbReference>
<dbReference type="InterPro" id="IPR000283">
    <property type="entry name" value="NADH_UbQ_OxRdtase_75kDa_su_CS"/>
</dbReference>
<dbReference type="PROSITE" id="PS00643">
    <property type="entry name" value="COMPLEX1_75K_3"/>
    <property type="match status" value="1"/>
</dbReference>
<dbReference type="PANTHER" id="PTHR43105:SF12">
    <property type="entry name" value="NADH-QUINONE OXIDOREDUCTASE SUBUNIT G"/>
    <property type="match status" value="1"/>
</dbReference>
<feature type="domain" description="4Fe-4S His(Cys)3-ligated-type" evidence="14">
    <location>
        <begin position="105"/>
        <end position="144"/>
    </location>
</feature>
<evidence type="ECO:0000256" key="1">
    <source>
        <dbReference type="ARBA" id="ARBA00001966"/>
    </source>
</evidence>
<dbReference type="RefSeq" id="WP_348520235.1">
    <property type="nucleotide sequence ID" value="NZ_BSUJ01000001.1"/>
</dbReference>
<keyword evidence="5 10" id="KW-1278">Translocase</keyword>
<dbReference type="SUPFAM" id="SSF53706">
    <property type="entry name" value="Formate dehydrogenase/DMSO reductase, domains 1-3"/>
    <property type="match status" value="1"/>
</dbReference>
<organism evidence="15 16">
    <name type="scientific">Arsenicicoccus piscis</name>
    <dbReference type="NCBI Taxonomy" id="673954"/>
    <lineage>
        <taxon>Bacteria</taxon>
        <taxon>Bacillati</taxon>
        <taxon>Actinomycetota</taxon>
        <taxon>Actinomycetes</taxon>
        <taxon>Micrococcales</taxon>
        <taxon>Intrasporangiaceae</taxon>
        <taxon>Arsenicicoccus</taxon>
    </lineage>
</organism>
<dbReference type="CDD" id="cd00207">
    <property type="entry name" value="fer2"/>
    <property type="match status" value="1"/>
</dbReference>
<dbReference type="Pfam" id="PF04879">
    <property type="entry name" value="Molybdop_Fe4S4"/>
    <property type="match status" value="1"/>
</dbReference>
<evidence type="ECO:0000259" key="14">
    <source>
        <dbReference type="PROSITE" id="PS51839"/>
    </source>
</evidence>
<dbReference type="InterPro" id="IPR006656">
    <property type="entry name" value="Mopterin_OxRdtase"/>
</dbReference>
<comment type="similarity">
    <text evidence="2 10">Belongs to the complex I 75 kDa subunit family.</text>
</comment>
<comment type="cofactor">
    <cofactor evidence="10">
        <name>[2Fe-2S] cluster</name>
        <dbReference type="ChEBI" id="CHEBI:190135"/>
    </cofactor>
    <text evidence="10">Binds 1 [2Fe-2S] cluster per subunit.</text>
</comment>
<dbReference type="SUPFAM" id="SSF54862">
    <property type="entry name" value="4Fe-4S ferredoxins"/>
    <property type="match status" value="1"/>
</dbReference>
<evidence type="ECO:0000256" key="5">
    <source>
        <dbReference type="ARBA" id="ARBA00022967"/>
    </source>
</evidence>
<comment type="cofactor">
    <cofactor evidence="1 10">
        <name>[4Fe-4S] cluster</name>
        <dbReference type="ChEBI" id="CHEBI:49883"/>
    </cofactor>
</comment>